<dbReference type="GO" id="GO:0030170">
    <property type="term" value="F:pyridoxal phosphate binding"/>
    <property type="evidence" value="ECO:0007669"/>
    <property type="project" value="InterPro"/>
</dbReference>
<name>A0A1M7KTL2_9BURK</name>
<keyword evidence="7 10" id="KW-0238">DNA-binding</keyword>
<keyword evidence="3 10" id="KW-0032">Aminotransferase</keyword>
<dbReference type="PANTHER" id="PTHR42790">
    <property type="entry name" value="AMINOTRANSFERASE"/>
    <property type="match status" value="1"/>
</dbReference>
<dbReference type="FunFam" id="3.40.640.10:FF:000023">
    <property type="entry name" value="Transcriptional regulator, GntR family"/>
    <property type="match status" value="1"/>
</dbReference>
<dbReference type="InterPro" id="IPR015422">
    <property type="entry name" value="PyrdxlP-dep_Trfase_small"/>
</dbReference>
<dbReference type="STRING" id="551987.SAMN05192549_102235"/>
<dbReference type="PANTHER" id="PTHR42790:SF9">
    <property type="entry name" value="GNTR FAMILY REGULATORY PROTEIN"/>
    <property type="match status" value="1"/>
</dbReference>
<evidence type="ECO:0000313" key="11">
    <source>
        <dbReference type="Proteomes" id="UP000184339"/>
    </source>
</evidence>
<organism evidence="10 11">
    <name type="scientific">Duganella sacchari</name>
    <dbReference type="NCBI Taxonomy" id="551987"/>
    <lineage>
        <taxon>Bacteria</taxon>
        <taxon>Pseudomonadati</taxon>
        <taxon>Pseudomonadota</taxon>
        <taxon>Betaproteobacteria</taxon>
        <taxon>Burkholderiales</taxon>
        <taxon>Oxalobacteraceae</taxon>
        <taxon>Telluria group</taxon>
        <taxon>Duganella</taxon>
    </lineage>
</organism>
<proteinExistence type="inferred from homology"/>
<dbReference type="CDD" id="cd00609">
    <property type="entry name" value="AAT_like"/>
    <property type="match status" value="1"/>
</dbReference>
<evidence type="ECO:0000256" key="1">
    <source>
        <dbReference type="ARBA" id="ARBA00001933"/>
    </source>
</evidence>
<dbReference type="InterPro" id="IPR004839">
    <property type="entry name" value="Aminotransferase_I/II_large"/>
</dbReference>
<dbReference type="GO" id="GO:1901605">
    <property type="term" value="P:alpha-amino acid metabolic process"/>
    <property type="evidence" value="ECO:0007669"/>
    <property type="project" value="TreeGrafter"/>
</dbReference>
<keyword evidence="5" id="KW-0663">Pyridoxal phosphate</keyword>
<dbReference type="EMBL" id="FRCX01000002">
    <property type="protein sequence ID" value="SHM68807.1"/>
    <property type="molecule type" value="Genomic_DNA"/>
</dbReference>
<sequence>MSPSTVFQAYYLLESRGLVRAVPRSGYFVAARASGLLLAEPRTSAPQPGVQTVQVNDLICTILGVARARDVVPFGSAFVNPALFPLDRLRRSLISSTRRLEPWNMVDDLPPGNLSLRREIAKRYLLHGMAVDADEVVLTNGAMEALHLCLSALTRPGDAVVVESPTFYIALQALQHLGLHAIEVPTHAREGIDLDRLAQVIELYRPKACWLTTTFQNPLGSLMPDAKKRDLVELLARHNLPLIEDDVYSELYEGKVAPLPAKAFDRSGLVLHCASFSKCLAPGYRVGWTVPGRWVHNVQRLKVMTSLSGSIPVQAALAGYLQEGGYDRHLRSLRLSLQAQRAALFDAVTRNFPEGTQAVCPAGGYFLWVELPVGVDAMALFRAALEQGISIAPGPMFSARGEFQHHIRLTCGQSWDATLERAIRTLARLVDDAMRAYAGRHPAI</sequence>
<dbReference type="SUPFAM" id="SSF46785">
    <property type="entry name" value="Winged helix' DNA-binding domain"/>
    <property type="match status" value="1"/>
</dbReference>
<keyword evidence="8" id="KW-0804">Transcription</keyword>
<comment type="similarity">
    <text evidence="2">In the C-terminal section; belongs to the class-I pyridoxal-phosphate-dependent aminotransferase family.</text>
</comment>
<dbReference type="Gene3D" id="3.90.1150.10">
    <property type="entry name" value="Aspartate Aminotransferase, domain 1"/>
    <property type="match status" value="1"/>
</dbReference>
<reference evidence="11" key="1">
    <citation type="submission" date="2016-11" db="EMBL/GenBank/DDBJ databases">
        <authorList>
            <person name="Varghese N."/>
            <person name="Submissions S."/>
        </authorList>
    </citation>
    <scope>NUCLEOTIDE SEQUENCE [LARGE SCALE GENOMIC DNA]</scope>
    <source>
        <strain evidence="11">Sac-22</strain>
    </source>
</reference>
<dbReference type="InterPro" id="IPR015424">
    <property type="entry name" value="PyrdxlP-dep_Trfase"/>
</dbReference>
<evidence type="ECO:0000256" key="4">
    <source>
        <dbReference type="ARBA" id="ARBA00022679"/>
    </source>
</evidence>
<dbReference type="InterPro" id="IPR015421">
    <property type="entry name" value="PyrdxlP-dep_Trfase_major"/>
</dbReference>
<keyword evidence="6" id="KW-0805">Transcription regulation</keyword>
<dbReference type="Proteomes" id="UP000184339">
    <property type="component" value="Unassembled WGS sequence"/>
</dbReference>
<evidence type="ECO:0000256" key="6">
    <source>
        <dbReference type="ARBA" id="ARBA00023015"/>
    </source>
</evidence>
<dbReference type="InterPro" id="IPR050859">
    <property type="entry name" value="Class-I_PLP-dep_aminotransf"/>
</dbReference>
<dbReference type="GO" id="GO:0008483">
    <property type="term" value="F:transaminase activity"/>
    <property type="evidence" value="ECO:0007669"/>
    <property type="project" value="UniProtKB-KW"/>
</dbReference>
<evidence type="ECO:0000256" key="7">
    <source>
        <dbReference type="ARBA" id="ARBA00023125"/>
    </source>
</evidence>
<dbReference type="Pfam" id="PF00155">
    <property type="entry name" value="Aminotran_1_2"/>
    <property type="match status" value="1"/>
</dbReference>
<evidence type="ECO:0000256" key="3">
    <source>
        <dbReference type="ARBA" id="ARBA00022576"/>
    </source>
</evidence>
<dbReference type="SUPFAM" id="SSF53383">
    <property type="entry name" value="PLP-dependent transferases"/>
    <property type="match status" value="1"/>
</dbReference>
<evidence type="ECO:0000256" key="8">
    <source>
        <dbReference type="ARBA" id="ARBA00023163"/>
    </source>
</evidence>
<gene>
    <name evidence="10" type="ORF">SAMN05192549_102235</name>
</gene>
<protein>
    <submittedName>
        <fullName evidence="10">DNA-binding transcriptional regulator, MocR family, contains an aminotransferase domain</fullName>
    </submittedName>
</protein>
<dbReference type="Gene3D" id="3.40.640.10">
    <property type="entry name" value="Type I PLP-dependent aspartate aminotransferase-like (Major domain)"/>
    <property type="match status" value="1"/>
</dbReference>
<dbReference type="AlphaFoldDB" id="A0A1M7KTL2"/>
<dbReference type="GO" id="GO:0003677">
    <property type="term" value="F:DNA binding"/>
    <property type="evidence" value="ECO:0007669"/>
    <property type="project" value="UniProtKB-KW"/>
</dbReference>
<accession>A0A1M7KTL2</accession>
<evidence type="ECO:0000313" key="10">
    <source>
        <dbReference type="EMBL" id="SHM68807.1"/>
    </source>
</evidence>
<feature type="domain" description="Aminotransferase class I/classII large" evidence="9">
    <location>
        <begin position="112"/>
        <end position="425"/>
    </location>
</feature>
<comment type="cofactor">
    <cofactor evidence="1">
        <name>pyridoxal 5'-phosphate</name>
        <dbReference type="ChEBI" id="CHEBI:597326"/>
    </cofactor>
</comment>
<keyword evidence="11" id="KW-1185">Reference proteome</keyword>
<evidence type="ECO:0000256" key="5">
    <source>
        <dbReference type="ARBA" id="ARBA00022898"/>
    </source>
</evidence>
<evidence type="ECO:0000259" key="9">
    <source>
        <dbReference type="Pfam" id="PF00155"/>
    </source>
</evidence>
<evidence type="ECO:0000256" key="2">
    <source>
        <dbReference type="ARBA" id="ARBA00005384"/>
    </source>
</evidence>
<keyword evidence="4 10" id="KW-0808">Transferase</keyword>
<dbReference type="InterPro" id="IPR036390">
    <property type="entry name" value="WH_DNA-bd_sf"/>
</dbReference>